<dbReference type="CDD" id="cd03768">
    <property type="entry name" value="SR_ResInv"/>
    <property type="match status" value="1"/>
</dbReference>
<comment type="caution">
    <text evidence="7">The sequence shown here is derived from an EMBL/GenBank/DDBJ whole genome shotgun (WGS) entry which is preliminary data.</text>
</comment>
<name>A0ABU3X814_9BACI</name>
<evidence type="ECO:0000313" key="7">
    <source>
        <dbReference type="EMBL" id="MDV2684034.1"/>
    </source>
</evidence>
<dbReference type="RefSeq" id="WP_317121253.1">
    <property type="nucleotide sequence ID" value="NZ_JAWJBA010000001.1"/>
</dbReference>
<dbReference type="PROSITE" id="PS00397">
    <property type="entry name" value="RECOMBINASES_1"/>
    <property type="match status" value="1"/>
</dbReference>
<sequence>MTYIGYARVSSEGQNIARQIKELEEFGCEIIYQDTKSGKDFNREGFQKMKSKIREKDVLVVHDLSRLGRNAKEIKKEWEEIREEGADIVVRNMPILDTRNEGQIPGVGELISNLVLTLLSWMVEEERNRIRTAQREGIEIAKEQGRYTGRKVRYHEGAKGADKLVYDQIVKMLSIGHSVMDIHRETGVSRNTIYKIKREVKKRE</sequence>
<organism evidence="7 8">
    <name type="scientific">Alkalihalophilus lindianensis</name>
    <dbReference type="NCBI Taxonomy" id="1630542"/>
    <lineage>
        <taxon>Bacteria</taxon>
        <taxon>Bacillati</taxon>
        <taxon>Bacillota</taxon>
        <taxon>Bacilli</taxon>
        <taxon>Bacillales</taxon>
        <taxon>Bacillaceae</taxon>
        <taxon>Alkalihalophilus</taxon>
    </lineage>
</organism>
<feature type="active site" description="O-(5'-phospho-DNA)-serine intermediate" evidence="5">
    <location>
        <position position="10"/>
    </location>
</feature>
<dbReference type="InterPro" id="IPR006118">
    <property type="entry name" value="Recombinase_CS"/>
</dbReference>
<evidence type="ECO:0000259" key="6">
    <source>
        <dbReference type="PROSITE" id="PS51736"/>
    </source>
</evidence>
<reference evidence="7 8" key="1">
    <citation type="submission" date="2023-10" db="EMBL/GenBank/DDBJ databases">
        <title>Screening of Alkalihalobacillus lindianensis BZ-TG-R113 and Its Alleviation of Salt Stress on Rapeseed Growth.</title>
        <authorList>
            <person name="Zhao B."/>
            <person name="Guo T."/>
        </authorList>
    </citation>
    <scope>NUCLEOTIDE SEQUENCE [LARGE SCALE GENOMIC DNA]</scope>
    <source>
        <strain evidence="7 8">BZ-TG-R113</strain>
    </source>
</reference>
<dbReference type="EMBL" id="JAWJBA010000001">
    <property type="protein sequence ID" value="MDV2684034.1"/>
    <property type="molecule type" value="Genomic_DNA"/>
</dbReference>
<comment type="similarity">
    <text evidence="1">Belongs to the site-specific recombinase resolvase family.</text>
</comment>
<dbReference type="PANTHER" id="PTHR30461:SF26">
    <property type="entry name" value="RESOLVASE HOMOLOG YNEB"/>
    <property type="match status" value="1"/>
</dbReference>
<dbReference type="PROSITE" id="PS51736">
    <property type="entry name" value="RECOMBINASES_3"/>
    <property type="match status" value="1"/>
</dbReference>
<keyword evidence="3" id="KW-0238">DNA-binding</keyword>
<dbReference type="InterPro" id="IPR036162">
    <property type="entry name" value="Resolvase-like_N_sf"/>
</dbReference>
<dbReference type="InterPro" id="IPR006119">
    <property type="entry name" value="Resolv_N"/>
</dbReference>
<proteinExistence type="inferred from homology"/>
<gene>
    <name evidence="7" type="ORF">RYX56_06570</name>
</gene>
<protein>
    <submittedName>
        <fullName evidence="7">Recombinase family protein</fullName>
    </submittedName>
</protein>
<dbReference type="PANTHER" id="PTHR30461">
    <property type="entry name" value="DNA-INVERTASE FROM LAMBDOID PROPHAGE"/>
    <property type="match status" value="1"/>
</dbReference>
<dbReference type="Pfam" id="PF00239">
    <property type="entry name" value="Resolvase"/>
    <property type="match status" value="1"/>
</dbReference>
<dbReference type="SMART" id="SM00857">
    <property type="entry name" value="Resolvase"/>
    <property type="match status" value="1"/>
</dbReference>
<evidence type="ECO:0000256" key="5">
    <source>
        <dbReference type="PROSITE-ProRule" id="PRU10137"/>
    </source>
</evidence>
<dbReference type="InterPro" id="IPR050639">
    <property type="entry name" value="SSR_resolvase"/>
</dbReference>
<dbReference type="Gene3D" id="1.10.10.60">
    <property type="entry name" value="Homeodomain-like"/>
    <property type="match status" value="1"/>
</dbReference>
<evidence type="ECO:0000256" key="4">
    <source>
        <dbReference type="ARBA" id="ARBA00023172"/>
    </source>
</evidence>
<keyword evidence="2" id="KW-0229">DNA integration</keyword>
<evidence type="ECO:0000256" key="2">
    <source>
        <dbReference type="ARBA" id="ARBA00022908"/>
    </source>
</evidence>
<dbReference type="Pfam" id="PF02796">
    <property type="entry name" value="HTH_7"/>
    <property type="match status" value="1"/>
</dbReference>
<accession>A0ABU3X814</accession>
<dbReference type="Gene3D" id="3.40.50.1390">
    <property type="entry name" value="Resolvase, N-terminal catalytic domain"/>
    <property type="match status" value="1"/>
</dbReference>
<keyword evidence="4" id="KW-0233">DNA recombination</keyword>
<evidence type="ECO:0000256" key="1">
    <source>
        <dbReference type="ARBA" id="ARBA00009913"/>
    </source>
</evidence>
<feature type="domain" description="Resolvase/invertase-type recombinase catalytic" evidence="6">
    <location>
        <begin position="2"/>
        <end position="145"/>
    </location>
</feature>
<dbReference type="InterPro" id="IPR006120">
    <property type="entry name" value="Resolvase_HTH_dom"/>
</dbReference>
<dbReference type="SUPFAM" id="SSF53041">
    <property type="entry name" value="Resolvase-like"/>
    <property type="match status" value="1"/>
</dbReference>
<evidence type="ECO:0000256" key="3">
    <source>
        <dbReference type="ARBA" id="ARBA00023125"/>
    </source>
</evidence>
<dbReference type="Proteomes" id="UP001287282">
    <property type="component" value="Unassembled WGS sequence"/>
</dbReference>
<evidence type="ECO:0000313" key="8">
    <source>
        <dbReference type="Proteomes" id="UP001287282"/>
    </source>
</evidence>
<keyword evidence="8" id="KW-1185">Reference proteome</keyword>